<name>A0A7V7YEZ7_9GAMM</name>
<dbReference type="InterPro" id="IPR001633">
    <property type="entry name" value="EAL_dom"/>
</dbReference>
<evidence type="ECO:0000256" key="9">
    <source>
        <dbReference type="ARBA" id="ARBA00034290"/>
    </source>
</evidence>
<sequence>MRKRNRTHDGLALAAAVGLSMLTTLLITQAVLYVQDLERATGAAKLALSQAEVIARSSSAAAVKAQAERGDDCSEDDLRNLKSIAFGSSYMSDVGKVRDGEIICTALWGVLKEPMLLPPPRFERNGARIWRSSDLSNSPYVGTNVVVRGNVATVTSPSAFDNVDPSRTSTIVVTTANGAYTFKAVDPDPRAVRAGRKDTIQRAVCSDISGVCATVTSPRTGLWSLPPHSLAWFAGLGLIMGLCLGWLAVRYRNLERSLDQRLLSAIQNRELTIVFQPLRRISDGSLVGFEALCRWHASANEEIGPDIFVPLAQVNGFGPLLSRYVLATSLDEIQPLLCSDQELYVCINVEPEDIADPSFPRYACSQVSGRSLLPSQICFEVTERNDIVTPEFFDNMAALQRAGFRFLIDDFGTGHSNFSHLARTGFNGIKIDRLFTGAITTDSPLRSVLPAVYELALKLDLDVTIEGIETHAEASLLRNLAPKGIGQGWYFGKPVRADSLEAVLPADASEGP</sequence>
<dbReference type="SMART" id="SM00052">
    <property type="entry name" value="EAL"/>
    <property type="match status" value="1"/>
</dbReference>
<comment type="catalytic activity">
    <reaction evidence="9">
        <text>3',3'-c-di-GMP + H2O = 5'-phosphoguanylyl(3'-&gt;5')guanosine + H(+)</text>
        <dbReference type="Rhea" id="RHEA:24902"/>
        <dbReference type="ChEBI" id="CHEBI:15377"/>
        <dbReference type="ChEBI" id="CHEBI:15378"/>
        <dbReference type="ChEBI" id="CHEBI:58754"/>
        <dbReference type="ChEBI" id="CHEBI:58805"/>
        <dbReference type="EC" id="3.1.4.52"/>
    </reaction>
</comment>
<evidence type="ECO:0000256" key="8">
    <source>
        <dbReference type="ARBA" id="ARBA00023136"/>
    </source>
</evidence>
<evidence type="ECO:0000256" key="4">
    <source>
        <dbReference type="ARBA" id="ARBA00022636"/>
    </source>
</evidence>
<keyword evidence="6" id="KW-0378">Hydrolase</keyword>
<comment type="subcellular location">
    <subcellularLocation>
        <location evidence="1">Cell membrane</location>
        <topology evidence="1">Multi-pass membrane protein</topology>
    </subcellularLocation>
</comment>
<reference evidence="12 13" key="1">
    <citation type="submission" date="2019-10" db="EMBL/GenBank/DDBJ databases">
        <title>Halotolerant bacteria associated to Saharan-endemic halophytes Stipa tenacissima L. and Atriplex halimus L mitigate salt stress and promote growth of tomato plants.</title>
        <authorList>
            <person name="Dif G."/>
        </authorList>
    </citation>
    <scope>NUCLEOTIDE SEQUENCE [LARGE SCALE GENOMIC DNA]</scope>
    <source>
        <strain evidence="12 13">IS26</strain>
    </source>
</reference>
<dbReference type="Pfam" id="PF12792">
    <property type="entry name" value="CSS-motif"/>
    <property type="match status" value="1"/>
</dbReference>
<evidence type="ECO:0000256" key="10">
    <source>
        <dbReference type="SAM" id="Phobius"/>
    </source>
</evidence>
<evidence type="ECO:0000256" key="2">
    <source>
        <dbReference type="ARBA" id="ARBA00012282"/>
    </source>
</evidence>
<dbReference type="Pfam" id="PF00563">
    <property type="entry name" value="EAL"/>
    <property type="match status" value="1"/>
</dbReference>
<dbReference type="Proteomes" id="UP000449004">
    <property type="component" value="Unassembled WGS sequence"/>
</dbReference>
<dbReference type="GO" id="GO:0005886">
    <property type="term" value="C:plasma membrane"/>
    <property type="evidence" value="ECO:0007669"/>
    <property type="project" value="UniProtKB-SubCell"/>
</dbReference>
<dbReference type="EC" id="3.1.4.52" evidence="2"/>
<dbReference type="PANTHER" id="PTHR33121:SF79">
    <property type="entry name" value="CYCLIC DI-GMP PHOSPHODIESTERASE PDED-RELATED"/>
    <property type="match status" value="1"/>
</dbReference>
<dbReference type="CDD" id="cd01948">
    <property type="entry name" value="EAL"/>
    <property type="match status" value="1"/>
</dbReference>
<protein>
    <recommendedName>
        <fullName evidence="2">cyclic-guanylate-specific phosphodiesterase</fullName>
        <ecNumber evidence="2">3.1.4.52</ecNumber>
    </recommendedName>
</protein>
<comment type="caution">
    <text evidence="12">The sequence shown here is derived from an EMBL/GenBank/DDBJ whole genome shotgun (WGS) entry which is preliminary data.</text>
</comment>
<evidence type="ECO:0000256" key="6">
    <source>
        <dbReference type="ARBA" id="ARBA00022801"/>
    </source>
</evidence>
<evidence type="ECO:0000313" key="13">
    <source>
        <dbReference type="Proteomes" id="UP000449004"/>
    </source>
</evidence>
<dbReference type="SUPFAM" id="SSF141868">
    <property type="entry name" value="EAL domain-like"/>
    <property type="match status" value="1"/>
</dbReference>
<gene>
    <name evidence="12" type="ORF">F9K92_12675</name>
</gene>
<feature type="domain" description="EAL" evidence="11">
    <location>
        <begin position="255"/>
        <end position="508"/>
    </location>
</feature>
<accession>A0A7V7YEZ7</accession>
<evidence type="ECO:0000259" key="11">
    <source>
        <dbReference type="PROSITE" id="PS50883"/>
    </source>
</evidence>
<evidence type="ECO:0000256" key="3">
    <source>
        <dbReference type="ARBA" id="ARBA00022475"/>
    </source>
</evidence>
<dbReference type="InterPro" id="IPR035919">
    <property type="entry name" value="EAL_sf"/>
</dbReference>
<dbReference type="PANTHER" id="PTHR33121">
    <property type="entry name" value="CYCLIC DI-GMP PHOSPHODIESTERASE PDEF"/>
    <property type="match status" value="1"/>
</dbReference>
<evidence type="ECO:0000256" key="5">
    <source>
        <dbReference type="ARBA" id="ARBA00022692"/>
    </source>
</evidence>
<dbReference type="InterPro" id="IPR050706">
    <property type="entry name" value="Cyclic-di-GMP_PDE-like"/>
</dbReference>
<dbReference type="InterPro" id="IPR024744">
    <property type="entry name" value="CSS-motif_dom"/>
</dbReference>
<dbReference type="Gene3D" id="3.20.20.450">
    <property type="entry name" value="EAL domain"/>
    <property type="match status" value="1"/>
</dbReference>
<dbReference type="RefSeq" id="WP_152153282.1">
    <property type="nucleotide sequence ID" value="NZ_WELC01000016.1"/>
</dbReference>
<dbReference type="PROSITE" id="PS50883">
    <property type="entry name" value="EAL"/>
    <property type="match status" value="1"/>
</dbReference>
<dbReference type="GO" id="GO:0071111">
    <property type="term" value="F:cyclic-guanylate-specific phosphodiesterase activity"/>
    <property type="evidence" value="ECO:0007669"/>
    <property type="project" value="UniProtKB-EC"/>
</dbReference>
<evidence type="ECO:0000256" key="7">
    <source>
        <dbReference type="ARBA" id="ARBA00022989"/>
    </source>
</evidence>
<proteinExistence type="predicted"/>
<evidence type="ECO:0000313" key="12">
    <source>
        <dbReference type="EMBL" id="KAB7629638.1"/>
    </source>
</evidence>
<keyword evidence="8 10" id="KW-0472">Membrane</keyword>
<dbReference type="EMBL" id="WELC01000016">
    <property type="protein sequence ID" value="KAB7629638.1"/>
    <property type="molecule type" value="Genomic_DNA"/>
</dbReference>
<keyword evidence="7 10" id="KW-1133">Transmembrane helix</keyword>
<organism evidence="12 13">
    <name type="scientific">Stenotrophomonas rhizophila</name>
    <dbReference type="NCBI Taxonomy" id="216778"/>
    <lineage>
        <taxon>Bacteria</taxon>
        <taxon>Pseudomonadati</taxon>
        <taxon>Pseudomonadota</taxon>
        <taxon>Gammaproteobacteria</taxon>
        <taxon>Lysobacterales</taxon>
        <taxon>Lysobacteraceae</taxon>
        <taxon>Stenotrophomonas</taxon>
    </lineage>
</organism>
<evidence type="ECO:0000256" key="1">
    <source>
        <dbReference type="ARBA" id="ARBA00004651"/>
    </source>
</evidence>
<keyword evidence="4" id="KW-0973">c-di-GMP</keyword>
<feature type="transmembrane region" description="Helical" evidence="10">
    <location>
        <begin position="230"/>
        <end position="249"/>
    </location>
</feature>
<keyword evidence="5 10" id="KW-0812">Transmembrane</keyword>
<dbReference type="AlphaFoldDB" id="A0A7V7YEZ7"/>
<keyword evidence="3" id="KW-1003">Cell membrane</keyword>